<dbReference type="STRING" id="529505.SAMN05421761_101262"/>
<dbReference type="Proteomes" id="UP000186026">
    <property type="component" value="Unassembled WGS sequence"/>
</dbReference>
<proteinExistence type="predicted"/>
<keyword evidence="1" id="KW-0472">Membrane</keyword>
<keyword evidence="1" id="KW-1133">Transmembrane helix</keyword>
<gene>
    <name evidence="2" type="ORF">SAMN05421761_101262</name>
</gene>
<dbReference type="AlphaFoldDB" id="A0A1N7JUP2"/>
<protein>
    <submittedName>
        <fullName evidence="2">Uncharacterized protein</fullName>
    </submittedName>
</protein>
<reference evidence="3" key="1">
    <citation type="submission" date="2017-01" db="EMBL/GenBank/DDBJ databases">
        <authorList>
            <person name="Varghese N."/>
            <person name="Submissions S."/>
        </authorList>
    </citation>
    <scope>NUCLEOTIDE SEQUENCE [LARGE SCALE GENOMIC DNA]</scope>
    <source>
        <strain evidence="3">DSM 46698</strain>
    </source>
</reference>
<dbReference type="RefSeq" id="WP_076497765.1">
    <property type="nucleotide sequence ID" value="NZ_FTOP01000001.1"/>
</dbReference>
<keyword evidence="3" id="KW-1185">Reference proteome</keyword>
<name>A0A1N7JUP2_9BACT</name>
<evidence type="ECO:0000256" key="1">
    <source>
        <dbReference type="SAM" id="Phobius"/>
    </source>
</evidence>
<keyword evidence="1" id="KW-0812">Transmembrane</keyword>
<evidence type="ECO:0000313" key="3">
    <source>
        <dbReference type="Proteomes" id="UP000186026"/>
    </source>
</evidence>
<feature type="transmembrane region" description="Helical" evidence="1">
    <location>
        <begin position="41"/>
        <end position="60"/>
    </location>
</feature>
<accession>A0A1N7JUP2</accession>
<dbReference type="OrthoDB" id="826809at2"/>
<dbReference type="EMBL" id="FTOP01000001">
    <property type="protein sequence ID" value="SIS53045.1"/>
    <property type="molecule type" value="Genomic_DNA"/>
</dbReference>
<sequence>MKLQNDINDKELDIFFAELRSQDNHIPIPAFNLPKKNATKIWKLLPIGIAASLLLGFWIWNHGEIETPLYQDLIIISLVEDENQEQRFVIEQTSSMDVWESPTASLLDTY</sequence>
<organism evidence="2 3">
    <name type="scientific">Belliella pelovolcani</name>
    <dbReference type="NCBI Taxonomy" id="529505"/>
    <lineage>
        <taxon>Bacteria</taxon>
        <taxon>Pseudomonadati</taxon>
        <taxon>Bacteroidota</taxon>
        <taxon>Cytophagia</taxon>
        <taxon>Cytophagales</taxon>
        <taxon>Cyclobacteriaceae</taxon>
        <taxon>Belliella</taxon>
    </lineage>
</organism>
<evidence type="ECO:0000313" key="2">
    <source>
        <dbReference type="EMBL" id="SIS53045.1"/>
    </source>
</evidence>